<protein>
    <submittedName>
        <fullName evidence="1">Uncharacterized protein</fullName>
    </submittedName>
</protein>
<accession>B1HNY5</accession>
<gene>
    <name evidence="1" type="ordered locus">Bsph_1229</name>
</gene>
<evidence type="ECO:0000313" key="1">
    <source>
        <dbReference type="EMBL" id="ACA38837.1"/>
    </source>
</evidence>
<dbReference type="EnsemblBacteria" id="ACA38837">
    <property type="protein sequence ID" value="ACA38837"/>
    <property type="gene ID" value="Bsph_1229"/>
</dbReference>
<dbReference type="KEGG" id="lsp:Bsph_1229"/>
<dbReference type="EMBL" id="CP000817">
    <property type="protein sequence ID" value="ACA38837.1"/>
    <property type="molecule type" value="Genomic_DNA"/>
</dbReference>
<proteinExistence type="predicted"/>
<sequence>MEFHYIEAIQILLKINKKGFAEGNNTLYYIEGRFTVLSVTKMDSSEGGDKHDRG</sequence>
<evidence type="ECO:0000313" key="2">
    <source>
        <dbReference type="Proteomes" id="UP000002164"/>
    </source>
</evidence>
<dbReference type="AlphaFoldDB" id="B1HNY5"/>
<dbReference type="Proteomes" id="UP000002164">
    <property type="component" value="Chromosome"/>
</dbReference>
<name>B1HNY5_LYSSC</name>
<reference evidence="1 2" key="1">
    <citation type="journal article" date="2008" name="J. Bacteriol.">
        <title>Complete genome sequence of the mosquitocidal bacterium Bacillus sphaericus C3-41 and comparison with those of closely related Bacillus species.</title>
        <authorList>
            <person name="Hu X."/>
            <person name="Fan W."/>
            <person name="Han B."/>
            <person name="Liu H."/>
            <person name="Zheng D."/>
            <person name="Li Q."/>
            <person name="Dong W."/>
            <person name="Yan J."/>
            <person name="Gao M."/>
            <person name="Berry C."/>
            <person name="Yuan Z."/>
        </authorList>
    </citation>
    <scope>NUCLEOTIDE SEQUENCE [LARGE SCALE GENOMIC DNA]</scope>
    <source>
        <strain evidence="1 2">C3-41</strain>
    </source>
</reference>
<organism evidence="1 2">
    <name type="scientific">Lysinibacillus sphaericus (strain C3-41)</name>
    <dbReference type="NCBI Taxonomy" id="444177"/>
    <lineage>
        <taxon>Bacteria</taxon>
        <taxon>Bacillati</taxon>
        <taxon>Bacillota</taxon>
        <taxon>Bacilli</taxon>
        <taxon>Bacillales</taxon>
        <taxon>Bacillaceae</taxon>
        <taxon>Lysinibacillus</taxon>
    </lineage>
</organism>
<dbReference type="HOGENOM" id="CLU_3045045_0_0_9"/>